<comment type="caution">
    <text evidence="1">The sequence shown here is derived from an EMBL/GenBank/DDBJ whole genome shotgun (WGS) entry which is preliminary data.</text>
</comment>
<name>A0AAV5IW82_9ROSI</name>
<organism evidence="1 2">
    <name type="scientific">Rubroshorea leprosula</name>
    <dbReference type="NCBI Taxonomy" id="152421"/>
    <lineage>
        <taxon>Eukaryota</taxon>
        <taxon>Viridiplantae</taxon>
        <taxon>Streptophyta</taxon>
        <taxon>Embryophyta</taxon>
        <taxon>Tracheophyta</taxon>
        <taxon>Spermatophyta</taxon>
        <taxon>Magnoliopsida</taxon>
        <taxon>eudicotyledons</taxon>
        <taxon>Gunneridae</taxon>
        <taxon>Pentapetalae</taxon>
        <taxon>rosids</taxon>
        <taxon>malvids</taxon>
        <taxon>Malvales</taxon>
        <taxon>Dipterocarpaceae</taxon>
        <taxon>Rubroshorea</taxon>
    </lineage>
</organism>
<sequence length="36" mass="4411">MWVWISGHFSAREPPCRCRRLPSQPEPAFTCRKFWF</sequence>
<dbReference type="EMBL" id="BPVZ01000019">
    <property type="protein sequence ID" value="GKV02518.1"/>
    <property type="molecule type" value="Genomic_DNA"/>
</dbReference>
<evidence type="ECO:0000313" key="1">
    <source>
        <dbReference type="EMBL" id="GKV02518.1"/>
    </source>
</evidence>
<gene>
    <name evidence="1" type="ORF">SLEP1_g14951</name>
</gene>
<evidence type="ECO:0000313" key="2">
    <source>
        <dbReference type="Proteomes" id="UP001054252"/>
    </source>
</evidence>
<reference evidence="1 2" key="1">
    <citation type="journal article" date="2021" name="Commun. Biol.">
        <title>The genome of Shorea leprosula (Dipterocarpaceae) highlights the ecological relevance of drought in aseasonal tropical rainforests.</title>
        <authorList>
            <person name="Ng K.K.S."/>
            <person name="Kobayashi M.J."/>
            <person name="Fawcett J.A."/>
            <person name="Hatakeyama M."/>
            <person name="Paape T."/>
            <person name="Ng C.H."/>
            <person name="Ang C.C."/>
            <person name="Tnah L.H."/>
            <person name="Lee C.T."/>
            <person name="Nishiyama T."/>
            <person name="Sese J."/>
            <person name="O'Brien M.J."/>
            <person name="Copetti D."/>
            <person name="Mohd Noor M.I."/>
            <person name="Ong R.C."/>
            <person name="Putra M."/>
            <person name="Sireger I.Z."/>
            <person name="Indrioko S."/>
            <person name="Kosugi Y."/>
            <person name="Izuno A."/>
            <person name="Isagi Y."/>
            <person name="Lee S.L."/>
            <person name="Shimizu K.K."/>
        </authorList>
    </citation>
    <scope>NUCLEOTIDE SEQUENCE [LARGE SCALE GENOMIC DNA]</scope>
    <source>
        <strain evidence="1">214</strain>
    </source>
</reference>
<accession>A0AAV5IW82</accession>
<dbReference type="AlphaFoldDB" id="A0AAV5IW82"/>
<proteinExistence type="predicted"/>
<keyword evidence="2" id="KW-1185">Reference proteome</keyword>
<dbReference type="Proteomes" id="UP001054252">
    <property type="component" value="Unassembled WGS sequence"/>
</dbReference>
<protein>
    <submittedName>
        <fullName evidence="1">Uncharacterized protein</fullName>
    </submittedName>
</protein>